<feature type="compositionally biased region" description="Basic and acidic residues" evidence="1">
    <location>
        <begin position="112"/>
        <end position="125"/>
    </location>
</feature>
<gene>
    <name evidence="2" type="ORF">TIFTF001_017913</name>
</gene>
<evidence type="ECO:0000256" key="1">
    <source>
        <dbReference type="SAM" id="MobiDB-lite"/>
    </source>
</evidence>
<dbReference type="Proteomes" id="UP001187192">
    <property type="component" value="Unassembled WGS sequence"/>
</dbReference>
<protein>
    <submittedName>
        <fullName evidence="2">Uncharacterized protein</fullName>
    </submittedName>
</protein>
<reference evidence="2" key="1">
    <citation type="submission" date="2023-07" db="EMBL/GenBank/DDBJ databases">
        <title>draft genome sequence of fig (Ficus carica).</title>
        <authorList>
            <person name="Takahashi T."/>
            <person name="Nishimura K."/>
        </authorList>
    </citation>
    <scope>NUCLEOTIDE SEQUENCE</scope>
</reference>
<feature type="compositionally biased region" description="Basic and acidic residues" evidence="1">
    <location>
        <begin position="178"/>
        <end position="187"/>
    </location>
</feature>
<dbReference type="PANTHER" id="PTHR36746">
    <property type="entry name" value="BNAC04G51760D PROTEIN"/>
    <property type="match status" value="1"/>
</dbReference>
<sequence length="187" mass="21452">MEKKNNDSNDTSSDDKSVCQKLFTALKVSPAFQTIRRISYRPRDPTPTAVNDNRHHGFRAIEIKTKSVTDKPTDRVLAVPIRYVPTNTTTTNNNNSVAVERVVSEKNDVVSLHDKRKLREEESSNQRKVKKPETTASTDHDINARFTEYIKSAGTRIRTIPESDGWDHQKNSSGTDISRWDHKERRF</sequence>
<organism evidence="2 3">
    <name type="scientific">Ficus carica</name>
    <name type="common">Common fig</name>
    <dbReference type="NCBI Taxonomy" id="3494"/>
    <lineage>
        <taxon>Eukaryota</taxon>
        <taxon>Viridiplantae</taxon>
        <taxon>Streptophyta</taxon>
        <taxon>Embryophyta</taxon>
        <taxon>Tracheophyta</taxon>
        <taxon>Spermatophyta</taxon>
        <taxon>Magnoliopsida</taxon>
        <taxon>eudicotyledons</taxon>
        <taxon>Gunneridae</taxon>
        <taxon>Pentapetalae</taxon>
        <taxon>rosids</taxon>
        <taxon>fabids</taxon>
        <taxon>Rosales</taxon>
        <taxon>Moraceae</taxon>
        <taxon>Ficeae</taxon>
        <taxon>Ficus</taxon>
    </lineage>
</organism>
<proteinExistence type="predicted"/>
<accession>A0AA88ABH9</accession>
<comment type="caution">
    <text evidence="2">The sequence shown here is derived from an EMBL/GenBank/DDBJ whole genome shotgun (WGS) entry which is preliminary data.</text>
</comment>
<dbReference type="EMBL" id="BTGU01000029">
    <property type="protein sequence ID" value="GMN48735.1"/>
    <property type="molecule type" value="Genomic_DNA"/>
</dbReference>
<keyword evidence="3" id="KW-1185">Reference proteome</keyword>
<evidence type="ECO:0000313" key="2">
    <source>
        <dbReference type="EMBL" id="GMN48735.1"/>
    </source>
</evidence>
<dbReference type="Gramene" id="FCD_00000773-RA">
    <property type="protein sequence ID" value="FCD_00000773-RA:cds"/>
    <property type="gene ID" value="FCD_00000773"/>
</dbReference>
<feature type="region of interest" description="Disordered" evidence="1">
    <location>
        <begin position="161"/>
        <end position="187"/>
    </location>
</feature>
<name>A0AA88ABH9_FICCA</name>
<feature type="compositionally biased region" description="Basic and acidic residues" evidence="1">
    <location>
        <begin position="161"/>
        <end position="170"/>
    </location>
</feature>
<dbReference type="AlphaFoldDB" id="A0AA88ABH9"/>
<feature type="region of interest" description="Disordered" evidence="1">
    <location>
        <begin position="112"/>
        <end position="142"/>
    </location>
</feature>
<dbReference type="PANTHER" id="PTHR36746:SF3">
    <property type="entry name" value="DUF4005 DOMAIN-CONTAINING PROTEIN"/>
    <property type="match status" value="1"/>
</dbReference>
<evidence type="ECO:0000313" key="3">
    <source>
        <dbReference type="Proteomes" id="UP001187192"/>
    </source>
</evidence>